<sequence length="121" mass="13346">MSPSGLCYNKLIVGAIIFHPTSTPTKLLLKHAAHETAFLNVFEIPDSRVDDTDATILHSLKREVREETGMEVETVTAAVESFSYAVEKSVWAGDERMVLREMSLQLNFGCEVAGGEFCVNP</sequence>
<dbReference type="InterPro" id="IPR000086">
    <property type="entry name" value="NUDIX_hydrolase_dom"/>
</dbReference>
<organism evidence="2 3">
    <name type="scientific">Lepraria neglecta</name>
    <dbReference type="NCBI Taxonomy" id="209136"/>
    <lineage>
        <taxon>Eukaryota</taxon>
        <taxon>Fungi</taxon>
        <taxon>Dikarya</taxon>
        <taxon>Ascomycota</taxon>
        <taxon>Pezizomycotina</taxon>
        <taxon>Lecanoromycetes</taxon>
        <taxon>OSLEUM clade</taxon>
        <taxon>Lecanoromycetidae</taxon>
        <taxon>Lecanorales</taxon>
        <taxon>Lecanorineae</taxon>
        <taxon>Stereocaulaceae</taxon>
        <taxon>Lepraria</taxon>
    </lineage>
</organism>
<protein>
    <recommendedName>
        <fullName evidence="1">Nudix hydrolase domain-containing protein</fullName>
    </recommendedName>
</protein>
<keyword evidence="3" id="KW-1185">Reference proteome</keyword>
<dbReference type="Proteomes" id="UP001276659">
    <property type="component" value="Unassembled WGS sequence"/>
</dbReference>
<evidence type="ECO:0000313" key="3">
    <source>
        <dbReference type="Proteomes" id="UP001276659"/>
    </source>
</evidence>
<dbReference type="SUPFAM" id="SSF55811">
    <property type="entry name" value="Nudix"/>
    <property type="match status" value="1"/>
</dbReference>
<accession>A0AAD9YZK9</accession>
<comment type="caution">
    <text evidence="2">The sequence shown here is derived from an EMBL/GenBank/DDBJ whole genome shotgun (WGS) entry which is preliminary data.</text>
</comment>
<evidence type="ECO:0000259" key="1">
    <source>
        <dbReference type="Pfam" id="PF00293"/>
    </source>
</evidence>
<dbReference type="Pfam" id="PF00293">
    <property type="entry name" value="NUDIX"/>
    <property type="match status" value="1"/>
</dbReference>
<dbReference type="AlphaFoldDB" id="A0AAD9YZK9"/>
<dbReference type="EMBL" id="JASNWA010000011">
    <property type="protein sequence ID" value="KAK3167658.1"/>
    <property type="molecule type" value="Genomic_DNA"/>
</dbReference>
<gene>
    <name evidence="2" type="ORF">OEA41_010785</name>
</gene>
<proteinExistence type="predicted"/>
<evidence type="ECO:0000313" key="2">
    <source>
        <dbReference type="EMBL" id="KAK3167658.1"/>
    </source>
</evidence>
<dbReference type="InterPro" id="IPR015797">
    <property type="entry name" value="NUDIX_hydrolase-like_dom_sf"/>
</dbReference>
<reference evidence="2" key="1">
    <citation type="submission" date="2022-11" db="EMBL/GenBank/DDBJ databases">
        <title>Chromosomal genome sequence assembly and mating type (MAT) locus characterization of the leprose asexual lichenized fungus Lepraria neglecta (Nyl.) Erichsen.</title>
        <authorList>
            <person name="Allen J.L."/>
            <person name="Pfeffer B."/>
        </authorList>
    </citation>
    <scope>NUCLEOTIDE SEQUENCE</scope>
    <source>
        <strain evidence="2">Allen 5258</strain>
    </source>
</reference>
<dbReference type="Gene3D" id="3.90.79.10">
    <property type="entry name" value="Nucleoside Triphosphate Pyrophosphohydrolase"/>
    <property type="match status" value="1"/>
</dbReference>
<name>A0AAD9YZK9_9LECA</name>
<feature type="domain" description="Nudix hydrolase" evidence="1">
    <location>
        <begin position="13"/>
        <end position="88"/>
    </location>
</feature>